<organism evidence="1 2">
    <name type="scientific">Muribaculum intestinale</name>
    <dbReference type="NCBI Taxonomy" id="1796646"/>
    <lineage>
        <taxon>Bacteria</taxon>
        <taxon>Pseudomonadati</taxon>
        <taxon>Bacteroidota</taxon>
        <taxon>Bacteroidia</taxon>
        <taxon>Bacteroidales</taxon>
        <taxon>Muribaculaceae</taxon>
        <taxon>Muribaculum</taxon>
    </lineage>
</organism>
<dbReference type="Proteomes" id="UP000306630">
    <property type="component" value="Unassembled WGS sequence"/>
</dbReference>
<protein>
    <submittedName>
        <fullName evidence="1">PglZ domain-containing protein</fullName>
    </submittedName>
</protein>
<dbReference type="InterPro" id="IPR017850">
    <property type="entry name" value="Alkaline_phosphatase_core_sf"/>
</dbReference>
<dbReference type="Pfam" id="PF08665">
    <property type="entry name" value="PglZ"/>
    <property type="match status" value="1"/>
</dbReference>
<comment type="caution">
    <text evidence="1">The sequence shown here is derived from an EMBL/GenBank/DDBJ whole genome shotgun (WGS) entry which is preliminary data.</text>
</comment>
<reference evidence="1 2" key="1">
    <citation type="submission" date="2019-04" db="EMBL/GenBank/DDBJ databases">
        <title>Microbes associate with the intestines of laboratory mice.</title>
        <authorList>
            <person name="Navarre W."/>
            <person name="Wong E."/>
            <person name="Huang K."/>
            <person name="Tropini C."/>
            <person name="Ng K."/>
            <person name="Yu B."/>
        </authorList>
    </citation>
    <scope>NUCLEOTIDE SEQUENCE [LARGE SCALE GENOMIC DNA]</scope>
    <source>
        <strain evidence="1 2">NM06_A21</strain>
    </source>
</reference>
<accession>A0A4S2FS70</accession>
<name>A0A4S2FS70_9BACT</name>
<dbReference type="EMBL" id="SRYD01000043">
    <property type="protein sequence ID" value="TGY72063.1"/>
    <property type="molecule type" value="Genomic_DNA"/>
</dbReference>
<gene>
    <name evidence="1" type="ORF">E5333_10570</name>
</gene>
<sequence>MTINRIYDYFERNPQLHVLFLFDKGFLEGELADVTWPEDYHYEVFDGSWFNAKYAIENTWADKKVVLLFRQPYAPQSEEEYLKFPLLDMLVANMEYKEDDYASFLQQYNLPLTLGSFVNRNLTELRSAKVMPLIEGSLSPELFSEDLAIRAFITSYLGEKKILEWKAIIAKLIALDLDSEEKKRIDFYYRLNKTHDARKGLEEKLTSIFGQSYSTNSIPVMKGIAEILKYNVITQLLAVEKSDPYKALRISSSVRIEQMQRIYEYGMTEIVGGKFASAMQLLGASIREDEIINAYGTNATYFILTEPLAWPIINSLCREDMLAEPLSVIDKARELRLKFTPEAEIQNAISFMEQVATFYEELRNVGNTKLGSAEEYVAAYAGDWCRIDTCYRQAVRYFRACFVAGVISDSISQAKARLDIDYAKFANAINIEWIECVNATTGYLNALNLPHQYDFYKEQFDPTQKQVVIISDALRYEVGVQLFAELGKKKHMATLKPMIAALPTETKYSKPELFPHNALALDGTETAVDGTVLSNKVLRTAQLQKYCPDAECVSYEDLMEVNNKTSKRDFFKRSLVYILHDAIDKDGHDSDLPRACEAAVKELASLVNTLHASLNVTNVIVTSDHGFLFNDIAFEDKDKHPVTEDNIEKKTRYYLTQSKVAVEGVSKYPLDSVSGLSSQTPVYVAVPNGTNRFAASGGYKYTHGGASLQEIVIPVIVSKIKKVLTKQKVNVSLLSTNLNMVSSMLKFQLIQAEPVSMSMTERTVCCAVFNGDEVVTEVKTIKLDSTDGANLNNRVYEISLSLNKPVTGGLLQLRVWDKDDDKNALIRETVKNNTFIEQDF</sequence>
<dbReference type="RefSeq" id="WP_135993583.1">
    <property type="nucleotide sequence ID" value="NZ_SRYD01000043.1"/>
</dbReference>
<evidence type="ECO:0000313" key="1">
    <source>
        <dbReference type="EMBL" id="TGY72063.1"/>
    </source>
</evidence>
<evidence type="ECO:0000313" key="2">
    <source>
        <dbReference type="Proteomes" id="UP000306630"/>
    </source>
</evidence>
<proteinExistence type="predicted"/>
<dbReference type="AlphaFoldDB" id="A0A4S2FS70"/>
<dbReference type="SUPFAM" id="SSF53649">
    <property type="entry name" value="Alkaline phosphatase-like"/>
    <property type="match status" value="1"/>
</dbReference>